<dbReference type="STRING" id="156892.BM477_00250"/>
<dbReference type="InterPro" id="IPR036907">
    <property type="entry name" value="5'-Nucleotdase_C_sf"/>
</dbReference>
<comment type="caution">
    <text evidence="5">The sequence shown here is derived from an EMBL/GenBank/DDBJ whole genome shotgun (WGS) entry which is preliminary data.</text>
</comment>
<dbReference type="InterPro" id="IPR008334">
    <property type="entry name" value="5'-Nucleotdase_C"/>
</dbReference>
<keyword evidence="6" id="KW-1185">Reference proteome</keyword>
<feature type="chain" id="PRO_5039753149" evidence="1">
    <location>
        <begin position="20"/>
        <end position="754"/>
    </location>
</feature>
<dbReference type="InterPro" id="IPR006179">
    <property type="entry name" value="5_nucleotidase/apyrase"/>
</dbReference>
<keyword evidence="1" id="KW-0547">Nucleotide-binding</keyword>
<dbReference type="Pfam" id="PF02872">
    <property type="entry name" value="5_nucleotid_C"/>
    <property type="match status" value="1"/>
</dbReference>
<organism evidence="5 6">
    <name type="scientific">Boudabousia marimammalium</name>
    <dbReference type="NCBI Taxonomy" id="156892"/>
    <lineage>
        <taxon>Bacteria</taxon>
        <taxon>Bacillati</taxon>
        <taxon>Actinomycetota</taxon>
        <taxon>Actinomycetes</taxon>
        <taxon>Actinomycetales</taxon>
        <taxon>Actinomycetaceae</taxon>
        <taxon>Boudabousia</taxon>
    </lineage>
</organism>
<dbReference type="Proteomes" id="UP000186465">
    <property type="component" value="Unassembled WGS sequence"/>
</dbReference>
<keyword evidence="1" id="KW-0732">Signal</keyword>
<dbReference type="SUPFAM" id="SSF56300">
    <property type="entry name" value="Metallo-dependent phosphatases"/>
    <property type="match status" value="1"/>
</dbReference>
<dbReference type="PANTHER" id="PTHR11575:SF24">
    <property type="entry name" value="5'-NUCLEOTIDASE"/>
    <property type="match status" value="1"/>
</dbReference>
<dbReference type="Gene3D" id="3.90.780.10">
    <property type="entry name" value="5'-Nucleotidase, C-terminal domain"/>
    <property type="match status" value="1"/>
</dbReference>
<dbReference type="RefSeq" id="WP_075360686.1">
    <property type="nucleotide sequence ID" value="NZ_MPDM01000001.1"/>
</dbReference>
<keyword evidence="1" id="KW-0378">Hydrolase</keyword>
<dbReference type="GO" id="GO:0008768">
    <property type="term" value="F:UDP-sugar diphosphatase activity"/>
    <property type="evidence" value="ECO:0007669"/>
    <property type="project" value="TreeGrafter"/>
</dbReference>
<feature type="domain" description="5'-Nucleotidase C-terminal" evidence="4">
    <location>
        <begin position="400"/>
        <end position="556"/>
    </location>
</feature>
<keyword evidence="3" id="KW-0812">Transmembrane</keyword>
<dbReference type="OrthoDB" id="1016457at2"/>
<evidence type="ECO:0000313" key="6">
    <source>
        <dbReference type="Proteomes" id="UP000186465"/>
    </source>
</evidence>
<keyword evidence="3" id="KW-0472">Membrane</keyword>
<dbReference type="GO" id="GO:0009166">
    <property type="term" value="P:nucleotide catabolic process"/>
    <property type="evidence" value="ECO:0007669"/>
    <property type="project" value="InterPro"/>
</dbReference>
<name>A0A1Q5PSM2_9ACTO</name>
<evidence type="ECO:0000256" key="3">
    <source>
        <dbReference type="SAM" id="Phobius"/>
    </source>
</evidence>
<protein>
    <submittedName>
        <fullName evidence="5">Bifunctional metallophosphatase/5'-nucleotidase</fullName>
    </submittedName>
</protein>
<keyword evidence="3" id="KW-1133">Transmembrane helix</keyword>
<feature type="region of interest" description="Disordered" evidence="2">
    <location>
        <begin position="32"/>
        <end position="59"/>
    </location>
</feature>
<dbReference type="GO" id="GO:0030288">
    <property type="term" value="C:outer membrane-bounded periplasmic space"/>
    <property type="evidence" value="ECO:0007669"/>
    <property type="project" value="TreeGrafter"/>
</dbReference>
<feature type="signal peptide" evidence="1">
    <location>
        <begin position="1"/>
        <end position="19"/>
    </location>
</feature>
<dbReference type="InterPro" id="IPR029052">
    <property type="entry name" value="Metallo-depent_PP-like"/>
</dbReference>
<proteinExistence type="inferred from homology"/>
<dbReference type="Gene3D" id="3.60.21.10">
    <property type="match status" value="1"/>
</dbReference>
<reference evidence="6" key="1">
    <citation type="submission" date="2016-11" db="EMBL/GenBank/DDBJ databases">
        <title>Actinomyces gypaetusis sp. nov. isolated from Gypaetus barbatus in Qinghai Tibet Plateau China.</title>
        <authorList>
            <person name="Meng X."/>
        </authorList>
    </citation>
    <scope>NUCLEOTIDE SEQUENCE [LARGE SCALE GENOMIC DNA]</scope>
    <source>
        <strain evidence="6">DSM 15383</strain>
    </source>
</reference>
<evidence type="ECO:0000313" key="5">
    <source>
        <dbReference type="EMBL" id="OKL50445.1"/>
    </source>
</evidence>
<dbReference type="GO" id="GO:0000166">
    <property type="term" value="F:nucleotide binding"/>
    <property type="evidence" value="ECO:0007669"/>
    <property type="project" value="UniProtKB-KW"/>
</dbReference>
<sequence>MKRKLSTAALAFAAATAVAMVGLPGVAAAETPEAPATPKATVETPATAEAPATAETPEATGDVVTLDLYNLTDVHGHIEQVKHYKTKKITEAGLASVGCYLDEARAANPNSSFTLLGDNTGASPFTSGSLYDNPTIAALNELHPLASTLGNHELDLGQAVFKARVAGTKATVRGEEVQFVKLGFPYLAANVEGLGASLGDYKVWESPSGVKVAFIGAIAEDVPYKLSPGTTTGMTFNDPIAKINTLAKQLKDSGEAQVVIAMLDDDVKNNFPKMGMYVDGLMGGDTHVPYDFDMVNGAEGNKLSATASGSYTDNLSKMVVKFNKKTGKVVESAVELIPAPALAECDVAASATGTAVKAIVDKAVAESKVAGAKVVATGYTDSFKRAVYNQADGTSKGPGSNRGHESTLGTLAADAMRDQIMVRGAHRKPVDIGIINAGGLRADLVPNADGTLTYQQTYAVMPFSNELGYVTLSGAQFKKALEQQWKTNLNSQNSRPMLKLGLSSNVRYTYDPEKPYGERITSISINGEPIDMDAMYTVGSVTFLLDGGDSFDALTENGPALTDGILDRDGFNAYLAKAPVKASTVKHSVGVTAPESVKLSDGSFDIALRGLSFTEGAGIPDQVKVFVGDASEYVQVNNSLNEANPNSETESVITTDGAGQATVSFVVSQVCEGAHGTLDMPIYLESDMGELVSADQGLTISVDCGKMPTPEAKAKGNLAKTGSSAVAPIVMSAALLALLGGAAVALKRRETEIH</sequence>
<dbReference type="EMBL" id="MPDM01000001">
    <property type="protein sequence ID" value="OKL50445.1"/>
    <property type="molecule type" value="Genomic_DNA"/>
</dbReference>
<comment type="similarity">
    <text evidence="1">Belongs to the 5'-nucleotidase family.</text>
</comment>
<dbReference type="AlphaFoldDB" id="A0A1Q5PSM2"/>
<dbReference type="SUPFAM" id="SSF55816">
    <property type="entry name" value="5'-nucleotidase (syn. UDP-sugar hydrolase), C-terminal domain"/>
    <property type="match status" value="1"/>
</dbReference>
<feature type="transmembrane region" description="Helical" evidence="3">
    <location>
        <begin position="725"/>
        <end position="746"/>
    </location>
</feature>
<accession>A0A1Q5PSM2</accession>
<dbReference type="GO" id="GO:0008253">
    <property type="term" value="F:5'-nucleotidase activity"/>
    <property type="evidence" value="ECO:0007669"/>
    <property type="project" value="TreeGrafter"/>
</dbReference>
<evidence type="ECO:0000256" key="1">
    <source>
        <dbReference type="RuleBase" id="RU362119"/>
    </source>
</evidence>
<dbReference type="PANTHER" id="PTHR11575">
    <property type="entry name" value="5'-NUCLEOTIDASE-RELATED"/>
    <property type="match status" value="1"/>
</dbReference>
<dbReference type="PRINTS" id="PR01607">
    <property type="entry name" value="APYRASEFAMLY"/>
</dbReference>
<evidence type="ECO:0000259" key="4">
    <source>
        <dbReference type="Pfam" id="PF02872"/>
    </source>
</evidence>
<evidence type="ECO:0000256" key="2">
    <source>
        <dbReference type="SAM" id="MobiDB-lite"/>
    </source>
</evidence>
<gene>
    <name evidence="5" type="ORF">BM477_00250</name>
</gene>